<sequence length="322" mass="36426">MSQSPGGMSEFHWLIEVLQTVDIGIVVLDLDYNITAWNGFIENNSGVDSADAIGRSLFDVFSELSEQWFKHKAETVIQLRNRAFTTWEQRPYVFKFKNTRPVTGMTPFMYQNTTFIPVIGPAGEVQNLAIIVYDVSDTAISKIELKGANDQLAQLSRTDGLTQLLNRGHWEELLEAEFMRQQRKVRDMSLVMLDIDHFKEINDNYGHQTGDEVLRAVAKLLQENSRASDYYGRYGGEEFALLLRDSDTQSAMQFAERLRETVEQTSFHTAQGEIKLTISLGVAGWSDQLADHRAWMKVADQALYQSKNAGRNQITLAGTGQA</sequence>
<evidence type="ECO:0000313" key="7">
    <source>
        <dbReference type="Proteomes" id="UP000321764"/>
    </source>
</evidence>
<comment type="catalytic activity">
    <reaction evidence="3">
        <text>2 GTP = 3',3'-c-di-GMP + 2 diphosphate</text>
        <dbReference type="Rhea" id="RHEA:24898"/>
        <dbReference type="ChEBI" id="CHEBI:33019"/>
        <dbReference type="ChEBI" id="CHEBI:37565"/>
        <dbReference type="ChEBI" id="CHEBI:58805"/>
        <dbReference type="EC" id="2.7.7.65"/>
    </reaction>
</comment>
<dbReference type="EMBL" id="VKAD01000001">
    <property type="protein sequence ID" value="TXR54349.1"/>
    <property type="molecule type" value="Genomic_DNA"/>
</dbReference>
<reference evidence="6 7" key="1">
    <citation type="submission" date="2019-07" db="EMBL/GenBank/DDBJ databases">
        <title>Reinekea sp. strain SSH23 genome sequencing and assembly.</title>
        <authorList>
            <person name="Kim I."/>
        </authorList>
    </citation>
    <scope>NUCLEOTIDE SEQUENCE [LARGE SCALE GENOMIC DNA]</scope>
    <source>
        <strain evidence="6 7">SSH23</strain>
    </source>
</reference>
<dbReference type="GO" id="GO:0052621">
    <property type="term" value="F:diguanylate cyclase activity"/>
    <property type="evidence" value="ECO:0007669"/>
    <property type="project" value="UniProtKB-EC"/>
</dbReference>
<dbReference type="Gene3D" id="3.30.70.270">
    <property type="match status" value="1"/>
</dbReference>
<evidence type="ECO:0000259" key="4">
    <source>
        <dbReference type="PROSITE" id="PS50112"/>
    </source>
</evidence>
<dbReference type="Proteomes" id="UP000321764">
    <property type="component" value="Unassembled WGS sequence"/>
</dbReference>
<dbReference type="InterPro" id="IPR013656">
    <property type="entry name" value="PAS_4"/>
</dbReference>
<evidence type="ECO:0000256" key="1">
    <source>
        <dbReference type="ARBA" id="ARBA00001946"/>
    </source>
</evidence>
<keyword evidence="7" id="KW-1185">Reference proteome</keyword>
<dbReference type="SMART" id="SM00091">
    <property type="entry name" value="PAS"/>
    <property type="match status" value="1"/>
</dbReference>
<dbReference type="NCBIfam" id="TIGR00229">
    <property type="entry name" value="sensory_box"/>
    <property type="match status" value="1"/>
</dbReference>
<dbReference type="InterPro" id="IPR050469">
    <property type="entry name" value="Diguanylate_Cyclase"/>
</dbReference>
<evidence type="ECO:0000259" key="5">
    <source>
        <dbReference type="PROSITE" id="PS50887"/>
    </source>
</evidence>
<dbReference type="EC" id="2.7.7.65" evidence="2"/>
<protein>
    <recommendedName>
        <fullName evidence="2">diguanylate cyclase</fullName>
        <ecNumber evidence="2">2.7.7.65</ecNumber>
    </recommendedName>
</protein>
<name>A0A5C8ZAP3_9GAMM</name>
<dbReference type="PANTHER" id="PTHR45138">
    <property type="entry name" value="REGULATORY COMPONENTS OF SENSORY TRANSDUCTION SYSTEM"/>
    <property type="match status" value="1"/>
</dbReference>
<accession>A0A5C8ZAP3</accession>
<evidence type="ECO:0000313" key="6">
    <source>
        <dbReference type="EMBL" id="TXR54349.1"/>
    </source>
</evidence>
<dbReference type="Pfam" id="PF00990">
    <property type="entry name" value="GGDEF"/>
    <property type="match status" value="1"/>
</dbReference>
<proteinExistence type="predicted"/>
<feature type="domain" description="PAS" evidence="4">
    <location>
        <begin position="10"/>
        <end position="80"/>
    </location>
</feature>
<organism evidence="6 7">
    <name type="scientific">Reinekea thalattae</name>
    <dbReference type="NCBI Taxonomy" id="2593301"/>
    <lineage>
        <taxon>Bacteria</taxon>
        <taxon>Pseudomonadati</taxon>
        <taxon>Pseudomonadota</taxon>
        <taxon>Gammaproteobacteria</taxon>
        <taxon>Oceanospirillales</taxon>
        <taxon>Saccharospirillaceae</taxon>
        <taxon>Reinekea</taxon>
    </lineage>
</organism>
<dbReference type="CDD" id="cd01949">
    <property type="entry name" value="GGDEF"/>
    <property type="match status" value="1"/>
</dbReference>
<dbReference type="Gene3D" id="3.30.450.20">
    <property type="entry name" value="PAS domain"/>
    <property type="match status" value="1"/>
</dbReference>
<evidence type="ECO:0000256" key="3">
    <source>
        <dbReference type="ARBA" id="ARBA00034247"/>
    </source>
</evidence>
<dbReference type="CDD" id="cd00130">
    <property type="entry name" value="PAS"/>
    <property type="match status" value="1"/>
</dbReference>
<dbReference type="PANTHER" id="PTHR45138:SF9">
    <property type="entry name" value="DIGUANYLATE CYCLASE DGCM-RELATED"/>
    <property type="match status" value="1"/>
</dbReference>
<dbReference type="PROSITE" id="PS50887">
    <property type="entry name" value="GGDEF"/>
    <property type="match status" value="1"/>
</dbReference>
<dbReference type="OrthoDB" id="9812260at2"/>
<feature type="domain" description="GGDEF" evidence="5">
    <location>
        <begin position="186"/>
        <end position="319"/>
    </location>
</feature>
<comment type="caution">
    <text evidence="6">The sequence shown here is derived from an EMBL/GenBank/DDBJ whole genome shotgun (WGS) entry which is preliminary data.</text>
</comment>
<dbReference type="Pfam" id="PF08448">
    <property type="entry name" value="PAS_4"/>
    <property type="match status" value="1"/>
</dbReference>
<dbReference type="InterPro" id="IPR043128">
    <property type="entry name" value="Rev_trsase/Diguanyl_cyclase"/>
</dbReference>
<dbReference type="FunFam" id="3.30.70.270:FF:000001">
    <property type="entry name" value="Diguanylate cyclase domain protein"/>
    <property type="match status" value="1"/>
</dbReference>
<gene>
    <name evidence="6" type="ORF">FME95_07380</name>
</gene>
<dbReference type="AlphaFoldDB" id="A0A5C8ZAP3"/>
<dbReference type="InterPro" id="IPR035965">
    <property type="entry name" value="PAS-like_dom_sf"/>
</dbReference>
<comment type="cofactor">
    <cofactor evidence="1">
        <name>Mg(2+)</name>
        <dbReference type="ChEBI" id="CHEBI:18420"/>
    </cofactor>
</comment>
<dbReference type="NCBIfam" id="TIGR00254">
    <property type="entry name" value="GGDEF"/>
    <property type="match status" value="1"/>
</dbReference>
<dbReference type="InterPro" id="IPR000014">
    <property type="entry name" value="PAS"/>
</dbReference>
<dbReference type="RefSeq" id="WP_147713747.1">
    <property type="nucleotide sequence ID" value="NZ_VKAD01000001.1"/>
</dbReference>
<dbReference type="InterPro" id="IPR029787">
    <property type="entry name" value="Nucleotide_cyclase"/>
</dbReference>
<dbReference type="SMART" id="SM00267">
    <property type="entry name" value="GGDEF"/>
    <property type="match status" value="1"/>
</dbReference>
<dbReference type="SUPFAM" id="SSF55785">
    <property type="entry name" value="PYP-like sensor domain (PAS domain)"/>
    <property type="match status" value="1"/>
</dbReference>
<evidence type="ECO:0000256" key="2">
    <source>
        <dbReference type="ARBA" id="ARBA00012528"/>
    </source>
</evidence>
<dbReference type="SUPFAM" id="SSF55073">
    <property type="entry name" value="Nucleotide cyclase"/>
    <property type="match status" value="1"/>
</dbReference>
<dbReference type="InterPro" id="IPR000160">
    <property type="entry name" value="GGDEF_dom"/>
</dbReference>
<dbReference type="PROSITE" id="PS50112">
    <property type="entry name" value="PAS"/>
    <property type="match status" value="1"/>
</dbReference>